<proteinExistence type="predicted"/>
<keyword evidence="5 8" id="KW-0378">Hydrolase</keyword>
<evidence type="ECO:0000313" key="8">
    <source>
        <dbReference type="EMBL" id="PSB25119.1"/>
    </source>
</evidence>
<evidence type="ECO:0000256" key="6">
    <source>
        <dbReference type="ARBA" id="ARBA00023277"/>
    </source>
</evidence>
<dbReference type="Proteomes" id="UP000239576">
    <property type="component" value="Unassembled WGS sequence"/>
</dbReference>
<comment type="caution">
    <text evidence="8">The sequence shown here is derived from an EMBL/GenBank/DDBJ whole genome shotgun (WGS) entry which is preliminary data.</text>
</comment>
<evidence type="ECO:0000256" key="3">
    <source>
        <dbReference type="ARBA" id="ARBA00022651"/>
    </source>
</evidence>
<evidence type="ECO:0000256" key="4">
    <source>
        <dbReference type="ARBA" id="ARBA00022729"/>
    </source>
</evidence>
<dbReference type="AlphaFoldDB" id="A0A2T1DXC3"/>
<dbReference type="GO" id="GO:0045493">
    <property type="term" value="P:xylan catabolic process"/>
    <property type="evidence" value="ECO:0007669"/>
    <property type="project" value="UniProtKB-KW"/>
</dbReference>
<dbReference type="PANTHER" id="PTHR38050">
    <property type="match status" value="1"/>
</dbReference>
<organism evidence="8 9">
    <name type="scientific">Stenomitos frigidus ULC18</name>
    <dbReference type="NCBI Taxonomy" id="2107698"/>
    <lineage>
        <taxon>Bacteria</taxon>
        <taxon>Bacillati</taxon>
        <taxon>Cyanobacteriota</taxon>
        <taxon>Cyanophyceae</taxon>
        <taxon>Leptolyngbyales</taxon>
        <taxon>Leptolyngbyaceae</taxon>
        <taxon>Stenomitos</taxon>
    </lineage>
</organism>
<reference evidence="9" key="1">
    <citation type="submission" date="2018-02" db="EMBL/GenBank/DDBJ databases">
        <authorList>
            <person name="Moore K."/>
            <person name="Momper L."/>
        </authorList>
    </citation>
    <scope>NUCLEOTIDE SEQUENCE [LARGE SCALE GENOMIC DNA]</scope>
    <source>
        <strain evidence="9">ULC18</strain>
    </source>
</reference>
<dbReference type="InterPro" id="IPR029058">
    <property type="entry name" value="AB_hydrolase_fold"/>
</dbReference>
<evidence type="ECO:0000313" key="9">
    <source>
        <dbReference type="Proteomes" id="UP000239576"/>
    </source>
</evidence>
<keyword evidence="6" id="KW-0119">Carbohydrate metabolism</keyword>
<keyword evidence="9" id="KW-1185">Reference proteome</keyword>
<evidence type="ECO:0000256" key="2">
    <source>
        <dbReference type="ARBA" id="ARBA00022525"/>
    </source>
</evidence>
<gene>
    <name evidence="8" type="ORF">C7B82_24380</name>
</gene>
<sequence length="320" mass="34640">MEPAVMNRVVGWWRVVRLVPLPMAIAIGLTACRLPSGKREASPHSDAASAAQPLQLGDATGELVYEGQRRTYHLYTPKTYQPDRPVPLVLAFHGYGSQGKDLANGSGFNQTAEQKGFVVVYPDGIDRRWNPLNKLLTGVDDVGFVPALIAHIKQVRAIDPRRVYAAGVSNGGFLVQRLACKSSSQIAAFASVVATLPSQLQGSCNPQTPVPILMINGTDDRKVPWQGGNLGYGSILSVPGTIDFWQRRNNCPPSPHVKQLTGDRVEIARYPNCQGGSEVELVTLKGVGHVWPRGGSGSASLLNGSEEIWSFFQRHRLGQG</sequence>
<dbReference type="GO" id="GO:0030600">
    <property type="term" value="F:feruloyl esterase activity"/>
    <property type="evidence" value="ECO:0007669"/>
    <property type="project" value="InterPro"/>
</dbReference>
<keyword evidence="3" id="KW-0858">Xylan degradation</keyword>
<dbReference type="Gene3D" id="3.40.50.1820">
    <property type="entry name" value="alpha/beta hydrolase"/>
    <property type="match status" value="1"/>
</dbReference>
<dbReference type="PANTHER" id="PTHR38050:SF2">
    <property type="entry name" value="FERULOYL ESTERASE C-RELATED"/>
    <property type="match status" value="1"/>
</dbReference>
<dbReference type="OrthoDB" id="9764953at2"/>
<dbReference type="InterPro" id="IPR043595">
    <property type="entry name" value="FaeB/C/D"/>
</dbReference>
<keyword evidence="7" id="KW-0624">Polysaccharide degradation</keyword>
<keyword evidence="4" id="KW-0732">Signal</keyword>
<accession>A0A2T1DXC3</accession>
<evidence type="ECO:0000256" key="5">
    <source>
        <dbReference type="ARBA" id="ARBA00022801"/>
    </source>
</evidence>
<dbReference type="EMBL" id="PVWK01000132">
    <property type="protein sequence ID" value="PSB25119.1"/>
    <property type="molecule type" value="Genomic_DNA"/>
</dbReference>
<evidence type="ECO:0000256" key="1">
    <source>
        <dbReference type="ARBA" id="ARBA00004613"/>
    </source>
</evidence>
<protein>
    <submittedName>
        <fullName evidence="8">Hydrolase</fullName>
    </submittedName>
</protein>
<reference evidence="8 9" key="2">
    <citation type="submission" date="2018-03" db="EMBL/GenBank/DDBJ databases">
        <title>The ancient ancestry and fast evolution of plastids.</title>
        <authorList>
            <person name="Moore K.R."/>
            <person name="Magnabosco C."/>
            <person name="Momper L."/>
            <person name="Gold D.A."/>
            <person name="Bosak T."/>
            <person name="Fournier G.P."/>
        </authorList>
    </citation>
    <scope>NUCLEOTIDE SEQUENCE [LARGE SCALE GENOMIC DNA]</scope>
    <source>
        <strain evidence="8 9">ULC18</strain>
    </source>
</reference>
<keyword evidence="2" id="KW-0964">Secreted</keyword>
<dbReference type="Pfam" id="PF10503">
    <property type="entry name" value="Esterase_PHB"/>
    <property type="match status" value="1"/>
</dbReference>
<evidence type="ECO:0000256" key="7">
    <source>
        <dbReference type="ARBA" id="ARBA00023326"/>
    </source>
</evidence>
<dbReference type="InterPro" id="IPR010126">
    <property type="entry name" value="Esterase_phb"/>
</dbReference>
<dbReference type="SUPFAM" id="SSF53474">
    <property type="entry name" value="alpha/beta-Hydrolases"/>
    <property type="match status" value="1"/>
</dbReference>
<comment type="subcellular location">
    <subcellularLocation>
        <location evidence="1">Secreted</location>
    </subcellularLocation>
</comment>
<dbReference type="GO" id="GO:0005576">
    <property type="term" value="C:extracellular region"/>
    <property type="evidence" value="ECO:0007669"/>
    <property type="project" value="UniProtKB-SubCell"/>
</dbReference>
<name>A0A2T1DXC3_9CYAN</name>